<feature type="domain" description="EamA" evidence="3">
    <location>
        <begin position="157"/>
        <end position="294"/>
    </location>
</feature>
<evidence type="ECO:0000259" key="3">
    <source>
        <dbReference type="Pfam" id="PF00892"/>
    </source>
</evidence>
<name>A0A0K2RZD2_9MICC</name>
<feature type="transmembrane region" description="Helical" evidence="2">
    <location>
        <begin position="46"/>
        <end position="67"/>
    </location>
</feature>
<feature type="transmembrane region" description="Helical" evidence="2">
    <location>
        <begin position="21"/>
        <end position="40"/>
    </location>
</feature>
<dbReference type="PANTHER" id="PTHR22911:SF37">
    <property type="entry name" value="THREONINE_HOMOSERINE EXPORTER RHTA"/>
    <property type="match status" value="1"/>
</dbReference>
<dbReference type="PATRIC" id="fig|43675.28.peg.953"/>
<sequence>MTSSTHTPNAARSPLATQGLGVAYATGAIISAQFGAALAKQLMGDLGPWGVVALRLLTSSILLWVFFRPQIRSWTRQQWMAVIVLGVALTGANAFFYVAIEQVPLAIAVAIEFMGPLVLATVMSRRKLDLVWIALSFTGMAILTAESQAKPEDFALMGVVFAILTAISRAAYILATEKVGALIPGMGGMVVGNVVSTLLVLPFPFLISGNNLLKVTQDVHLLAIGCLMGLLASALPALGEVSSLRLLPAHIYSVVLSLEPAIAAAVGIVMLGEATGLVRWVAIALLVAASIGISISHARAQKKAQEDGTLEDADHYLPGAVDAHAVDIAQMATSSITIPSAAQIKADREAKGL</sequence>
<dbReference type="InterPro" id="IPR037185">
    <property type="entry name" value="EmrE-like"/>
</dbReference>
<dbReference type="GO" id="GO:0015565">
    <property type="term" value="F:threonine efflux transmembrane transporter activity"/>
    <property type="evidence" value="ECO:0007669"/>
    <property type="project" value="TreeGrafter"/>
</dbReference>
<feature type="domain" description="EamA" evidence="3">
    <location>
        <begin position="20"/>
        <end position="122"/>
    </location>
</feature>
<dbReference type="Pfam" id="PF00892">
    <property type="entry name" value="EamA"/>
    <property type="match status" value="2"/>
</dbReference>
<evidence type="ECO:0000313" key="4">
    <source>
        <dbReference type="EMBL" id="BAS20174.1"/>
    </source>
</evidence>
<dbReference type="GO" id="GO:0005886">
    <property type="term" value="C:plasma membrane"/>
    <property type="evidence" value="ECO:0007669"/>
    <property type="project" value="TreeGrafter"/>
</dbReference>
<comment type="similarity">
    <text evidence="1">Belongs to the EamA transporter family.</text>
</comment>
<feature type="transmembrane region" description="Helical" evidence="2">
    <location>
        <begin position="219"/>
        <end position="239"/>
    </location>
</feature>
<protein>
    <recommendedName>
        <fullName evidence="3">EamA domain-containing protein</fullName>
    </recommendedName>
</protein>
<keyword evidence="2" id="KW-1133">Transmembrane helix</keyword>
<organism evidence="4">
    <name type="scientific">Rothia mucilaginosa</name>
    <dbReference type="NCBI Taxonomy" id="43675"/>
    <lineage>
        <taxon>Bacteria</taxon>
        <taxon>Bacillati</taxon>
        <taxon>Actinomycetota</taxon>
        <taxon>Actinomycetes</taxon>
        <taxon>Micrococcales</taxon>
        <taxon>Micrococcaceae</taxon>
        <taxon>Rothia</taxon>
    </lineage>
</organism>
<dbReference type="Proteomes" id="UP000066203">
    <property type="component" value="Chromosome"/>
</dbReference>
<feature type="transmembrane region" description="Helical" evidence="2">
    <location>
        <begin position="251"/>
        <end position="271"/>
    </location>
</feature>
<evidence type="ECO:0000256" key="2">
    <source>
        <dbReference type="SAM" id="Phobius"/>
    </source>
</evidence>
<proteinExistence type="inferred from homology"/>
<keyword evidence="2" id="KW-0812">Transmembrane</keyword>
<feature type="transmembrane region" description="Helical" evidence="2">
    <location>
        <begin position="130"/>
        <end position="148"/>
    </location>
</feature>
<dbReference type="InterPro" id="IPR000620">
    <property type="entry name" value="EamA_dom"/>
</dbReference>
<accession>A0A0K2RZD2</accession>
<dbReference type="PANTHER" id="PTHR22911">
    <property type="entry name" value="ACYL-MALONYL CONDENSING ENZYME-RELATED"/>
    <property type="match status" value="1"/>
</dbReference>
<dbReference type="RefSeq" id="WP_060824269.1">
    <property type="nucleotide sequence ID" value="NZ_AP014938.1"/>
</dbReference>
<dbReference type="EMBL" id="AP014938">
    <property type="protein sequence ID" value="BAS20174.1"/>
    <property type="molecule type" value="Genomic_DNA"/>
</dbReference>
<feature type="transmembrane region" description="Helical" evidence="2">
    <location>
        <begin position="105"/>
        <end position="123"/>
    </location>
</feature>
<evidence type="ECO:0000256" key="1">
    <source>
        <dbReference type="ARBA" id="ARBA00007362"/>
    </source>
</evidence>
<dbReference type="SUPFAM" id="SSF103481">
    <property type="entry name" value="Multidrug resistance efflux transporter EmrE"/>
    <property type="match status" value="2"/>
</dbReference>
<feature type="transmembrane region" description="Helical" evidence="2">
    <location>
        <begin position="187"/>
        <end position="207"/>
    </location>
</feature>
<gene>
    <name evidence="4" type="ORF">RM6536_0927</name>
</gene>
<dbReference type="AlphaFoldDB" id="A0A0K2RZD2"/>
<keyword evidence="2" id="KW-0472">Membrane</keyword>
<evidence type="ECO:0000313" key="5">
    <source>
        <dbReference type="Proteomes" id="UP000066203"/>
    </source>
</evidence>
<reference evidence="5" key="1">
    <citation type="submission" date="2015-08" db="EMBL/GenBank/DDBJ databases">
        <title>Complete genome sequence of Rothia mucilaginosa strain NUM-Rm6536.</title>
        <authorList>
            <person name="Nambu T."/>
        </authorList>
    </citation>
    <scope>NUCLEOTIDE SEQUENCE [LARGE SCALE GENOMIC DNA]</scope>
    <source>
        <strain evidence="5">NUM-Rm6536</strain>
    </source>
</reference>
<feature type="transmembrane region" description="Helical" evidence="2">
    <location>
        <begin position="79"/>
        <end position="99"/>
    </location>
</feature>
<feature type="transmembrane region" description="Helical" evidence="2">
    <location>
        <begin position="277"/>
        <end position="295"/>
    </location>
</feature>
<feature type="transmembrane region" description="Helical" evidence="2">
    <location>
        <begin position="154"/>
        <end position="175"/>
    </location>
</feature>